<keyword evidence="3" id="KW-1185">Reference proteome</keyword>
<sequence length="365" mass="41448">MKGSWKNVSILALSTSLIVTGCQFSSSVEKEPEKIPKTNGHSSSKTEFIPQKITAGHIKVDKIAGWINDDEIVFTALQGTQTLLKKMNVRSGSQTTLYESPSAISSVYINPDQSRLIIHSSVSNEKAEITVLRSDGSKLYTLALPSAEIHIEWNSFNQDQFLVTTFAEDWSFRCYVVDSALYTAEELNTAQPFPQWHSKEKFLYLAWDRKTSGQSAPLIIDDISEQEKRVLKEHVIEFKQKENVLVTLEMISEDEGKYTFYNRSLKNSHSFEVPLLENASGWTLPQTGISEKKNIFAAVVPRVDEEGKDSFRLIQYNWKTGESETILKNIPNELIQLSPDADWCLIGNRLEKIINMRSKKIYNLL</sequence>
<evidence type="ECO:0000313" key="2">
    <source>
        <dbReference type="EMBL" id="MBM7693293.1"/>
    </source>
</evidence>
<dbReference type="InterPro" id="IPR048421">
    <property type="entry name" value="YqgU_beta-prop"/>
</dbReference>
<dbReference type="Gene3D" id="2.120.10.30">
    <property type="entry name" value="TolB, C-terminal domain"/>
    <property type="match status" value="1"/>
</dbReference>
<evidence type="ECO:0000313" key="3">
    <source>
        <dbReference type="Proteomes" id="UP000823486"/>
    </source>
</evidence>
<dbReference type="EMBL" id="JAFBFI010000011">
    <property type="protein sequence ID" value="MBM7693293.1"/>
    <property type="molecule type" value="Genomic_DNA"/>
</dbReference>
<dbReference type="InterPro" id="IPR011042">
    <property type="entry name" value="6-blade_b-propeller_TolB-like"/>
</dbReference>
<organism evidence="2 3">
    <name type="scientific">Peribacillus deserti</name>
    <dbReference type="NCBI Taxonomy" id="673318"/>
    <lineage>
        <taxon>Bacteria</taxon>
        <taxon>Bacillati</taxon>
        <taxon>Bacillota</taxon>
        <taxon>Bacilli</taxon>
        <taxon>Bacillales</taxon>
        <taxon>Bacillaceae</taxon>
        <taxon>Peribacillus</taxon>
    </lineage>
</organism>
<comment type="caution">
    <text evidence="2">The sequence shown here is derived from an EMBL/GenBank/DDBJ whole genome shotgun (WGS) entry which is preliminary data.</text>
</comment>
<dbReference type="SUPFAM" id="SSF50960">
    <property type="entry name" value="TolB, C-terminal domain"/>
    <property type="match status" value="1"/>
</dbReference>
<name>A0ABS2QLG1_9BACI</name>
<dbReference type="Pfam" id="PF21101">
    <property type="entry name" value="YqgU"/>
    <property type="match status" value="1"/>
</dbReference>
<accession>A0ABS2QLG1</accession>
<protein>
    <recommendedName>
        <fullName evidence="1">YqgU-like 6-bladed beta-propeller domain-containing protein</fullName>
    </recommendedName>
</protein>
<gene>
    <name evidence="2" type="ORF">JOC77_002733</name>
</gene>
<dbReference type="Proteomes" id="UP000823486">
    <property type="component" value="Unassembled WGS sequence"/>
</dbReference>
<feature type="domain" description="YqgU-like 6-bladed beta-propeller" evidence="1">
    <location>
        <begin position="88"/>
        <end position="347"/>
    </location>
</feature>
<evidence type="ECO:0000259" key="1">
    <source>
        <dbReference type="Pfam" id="PF21101"/>
    </source>
</evidence>
<reference evidence="2 3" key="1">
    <citation type="submission" date="2021-01" db="EMBL/GenBank/DDBJ databases">
        <title>Genomic Encyclopedia of Type Strains, Phase IV (KMG-IV): sequencing the most valuable type-strain genomes for metagenomic binning, comparative biology and taxonomic classification.</title>
        <authorList>
            <person name="Goeker M."/>
        </authorList>
    </citation>
    <scope>NUCLEOTIDE SEQUENCE [LARGE SCALE GENOMIC DNA]</scope>
    <source>
        <strain evidence="2 3">DSM 105482</strain>
    </source>
</reference>
<proteinExistence type="predicted"/>
<dbReference type="PROSITE" id="PS51257">
    <property type="entry name" value="PROKAR_LIPOPROTEIN"/>
    <property type="match status" value="1"/>
</dbReference>
<dbReference type="RefSeq" id="WP_204543995.1">
    <property type="nucleotide sequence ID" value="NZ_JAFBFI010000011.1"/>
</dbReference>